<evidence type="ECO:0008006" key="8">
    <source>
        <dbReference type="Google" id="ProtNLM"/>
    </source>
</evidence>
<dbReference type="Gene3D" id="3.40.1190.20">
    <property type="match status" value="1"/>
</dbReference>
<organism evidence="6 7">
    <name type="scientific">Nocardia aurantia</name>
    <dbReference type="NCBI Taxonomy" id="2585199"/>
    <lineage>
        <taxon>Bacteria</taxon>
        <taxon>Bacillati</taxon>
        <taxon>Actinomycetota</taxon>
        <taxon>Actinomycetes</taxon>
        <taxon>Mycobacteriales</taxon>
        <taxon>Nocardiaceae</taxon>
        <taxon>Nocardia</taxon>
    </lineage>
</organism>
<dbReference type="Pfam" id="PF10137">
    <property type="entry name" value="CAP12-PCTIR_TIR"/>
    <property type="match status" value="1"/>
</dbReference>
<sequence length="522" mass="57225">MGGGEQREPVGEKGKWNRPDVIGFGALNVDVIATASGLSELAAERITESTARFEWNREGPTDRDSVLAAIRNIGSSSLNFSLGGSAWLTIYALAQMRVGLRLGYVGVLGRIEAPGVSFRAQMSELGIEDRWVGRFPMDHCGLCLSFIDDNERVMQTSPGANLRMARYLEDNFDGIAGYLASGRIVHVTSFLDPDTPAVMLAVLREARNRNPKLRISLDPGFDWADNPSDDVRGIIELADLLFVNYREFKALGAHSLGDTDLVLAGRVLRQSPRATVFVTKRYDYTEVFGGSPEALRAYRFELQRPVRETEVEDATGAGDVFAAAMIAAFVSGRLEVELGGYLGLMLARHKLRSMSVVGLPDLGDGFLQQRDRPPVTGVRRVLILHDENPQWQDVQRFLERRCGLETDQLGPADFDAGGFEAAVGGPLSRCGFAVCILSARDSVHGFRQPSQAIVHQVGILQGRYGFGRVAILVEDGCDLFTNLSGLIRLEFPRGRVEAKFLELHRMLLRELPGGGKSASSRV</sequence>
<dbReference type="InterPro" id="IPR029056">
    <property type="entry name" value="Ribokinase-like"/>
</dbReference>
<evidence type="ECO:0000313" key="7">
    <source>
        <dbReference type="Proteomes" id="UP000431401"/>
    </source>
</evidence>
<dbReference type="Pfam" id="PF00294">
    <property type="entry name" value="PfkB"/>
    <property type="match status" value="1"/>
</dbReference>
<feature type="domain" description="CD-NTase-associated protein 12/Pycsar effector protein TIR" evidence="5">
    <location>
        <begin position="380"/>
        <end position="491"/>
    </location>
</feature>
<comment type="similarity">
    <text evidence="1">Belongs to the carbohydrate kinase PfkB family.</text>
</comment>
<dbReference type="SUPFAM" id="SSF53613">
    <property type="entry name" value="Ribokinase-like"/>
    <property type="match status" value="1"/>
</dbReference>
<keyword evidence="3" id="KW-0418">Kinase</keyword>
<dbReference type="GO" id="GO:0050135">
    <property type="term" value="F:NADP+ nucleosidase activity"/>
    <property type="evidence" value="ECO:0007669"/>
    <property type="project" value="InterPro"/>
</dbReference>
<evidence type="ECO:0000256" key="1">
    <source>
        <dbReference type="ARBA" id="ARBA00010688"/>
    </source>
</evidence>
<dbReference type="PANTHER" id="PTHR43320:SF3">
    <property type="entry name" value="CARBOHYDRATE KINASE PFKB DOMAIN-CONTAINING PROTEIN"/>
    <property type="match status" value="1"/>
</dbReference>
<reference evidence="6 7" key="1">
    <citation type="submission" date="2019-10" db="EMBL/GenBank/DDBJ databases">
        <title>Nocardia macrotermitis sp. nov. and Nocardia aurantia sp. nov., isolated from the gut of fungus growing-termite Macrotermes natalensis.</title>
        <authorList>
            <person name="Benndorf R."/>
            <person name="Schwitalla J."/>
            <person name="Martin K."/>
            <person name="De Beer W."/>
            <person name="Kaster A.-K."/>
            <person name="Vollmers J."/>
            <person name="Poulsen M."/>
            <person name="Beemelmanns C."/>
        </authorList>
    </citation>
    <scope>NUCLEOTIDE SEQUENCE [LARGE SCALE GENOMIC DNA]</scope>
    <source>
        <strain evidence="6 7">RB56</strain>
    </source>
</reference>
<evidence type="ECO:0000256" key="3">
    <source>
        <dbReference type="ARBA" id="ARBA00022777"/>
    </source>
</evidence>
<dbReference type="InterPro" id="IPR019302">
    <property type="entry name" value="CAP12/PCTIR_TIR_dom"/>
</dbReference>
<dbReference type="EMBL" id="WEGI01000007">
    <property type="protein sequence ID" value="MQY28119.1"/>
    <property type="molecule type" value="Genomic_DNA"/>
</dbReference>
<protein>
    <recommendedName>
        <fullName evidence="8">Ribokinase</fullName>
    </recommendedName>
</protein>
<dbReference type="GO" id="GO:0016301">
    <property type="term" value="F:kinase activity"/>
    <property type="evidence" value="ECO:0007669"/>
    <property type="project" value="UniProtKB-KW"/>
</dbReference>
<keyword evidence="7" id="KW-1185">Reference proteome</keyword>
<comment type="caution">
    <text evidence="6">The sequence shown here is derived from an EMBL/GenBank/DDBJ whole genome shotgun (WGS) entry which is preliminary data.</text>
</comment>
<dbReference type="InterPro" id="IPR011611">
    <property type="entry name" value="PfkB_dom"/>
</dbReference>
<feature type="domain" description="Carbohydrate kinase PfkB" evidence="4">
    <location>
        <begin position="77"/>
        <end position="332"/>
    </location>
</feature>
<proteinExistence type="inferred from homology"/>
<name>A0A7K0DQT6_9NOCA</name>
<dbReference type="Proteomes" id="UP000431401">
    <property type="component" value="Unassembled WGS sequence"/>
</dbReference>
<dbReference type="AlphaFoldDB" id="A0A7K0DQT6"/>
<keyword evidence="2" id="KW-0808">Transferase</keyword>
<evidence type="ECO:0000259" key="4">
    <source>
        <dbReference type="Pfam" id="PF00294"/>
    </source>
</evidence>
<dbReference type="PANTHER" id="PTHR43320">
    <property type="entry name" value="SUGAR KINASE"/>
    <property type="match status" value="1"/>
</dbReference>
<accession>A0A7K0DQT6</accession>
<gene>
    <name evidence="6" type="ORF">NRB56_37020</name>
</gene>
<evidence type="ECO:0000313" key="6">
    <source>
        <dbReference type="EMBL" id="MQY28119.1"/>
    </source>
</evidence>
<evidence type="ECO:0000259" key="5">
    <source>
        <dbReference type="Pfam" id="PF10137"/>
    </source>
</evidence>
<evidence type="ECO:0000256" key="2">
    <source>
        <dbReference type="ARBA" id="ARBA00022679"/>
    </source>
</evidence>
<dbReference type="InterPro" id="IPR052700">
    <property type="entry name" value="Carb_kinase_PfkB-like"/>
</dbReference>